<dbReference type="InterPro" id="IPR000413">
    <property type="entry name" value="Integrin_alpha"/>
</dbReference>
<dbReference type="SUPFAM" id="SSF69318">
    <property type="entry name" value="Integrin alpha N-terminal domain"/>
    <property type="match status" value="1"/>
</dbReference>
<dbReference type="Pfam" id="PF13517">
    <property type="entry name" value="FG-GAP_3"/>
    <property type="match status" value="1"/>
</dbReference>
<dbReference type="Pfam" id="PF01839">
    <property type="entry name" value="FG-GAP"/>
    <property type="match status" value="5"/>
</dbReference>
<gene>
    <name evidence="6" type="ORF">SAMN05216252_15312</name>
</gene>
<feature type="signal peptide" evidence="5">
    <location>
        <begin position="1"/>
        <end position="30"/>
    </location>
</feature>
<dbReference type="PANTHER" id="PTHR23221:SF7">
    <property type="entry name" value="PHOSPHATIDYLINOSITOL-GLYCAN-SPECIFIC PHOSPHOLIPASE D"/>
    <property type="match status" value="1"/>
</dbReference>
<keyword evidence="3" id="KW-0378">Hydrolase</keyword>
<dbReference type="AlphaFoldDB" id="A0A239NYA3"/>
<name>A0A239NYA3_9ACTN</name>
<dbReference type="GO" id="GO:0016787">
    <property type="term" value="F:hydrolase activity"/>
    <property type="evidence" value="ECO:0007669"/>
    <property type="project" value="UniProtKB-KW"/>
</dbReference>
<feature type="chain" id="PRO_5012014766" evidence="5">
    <location>
        <begin position="31"/>
        <end position="475"/>
    </location>
</feature>
<dbReference type="GO" id="GO:0008305">
    <property type="term" value="C:integrin complex"/>
    <property type="evidence" value="ECO:0007669"/>
    <property type="project" value="InterPro"/>
</dbReference>
<evidence type="ECO:0000256" key="5">
    <source>
        <dbReference type="SAM" id="SignalP"/>
    </source>
</evidence>
<sequence length="475" mass="46414">MHSPRLAAAAALLLAGGLVPLTATAPQAYAAPARYSDDFNGDGYRDVVATADGAYVGGRAGAGAVVVLYGSAKGLSAGRRTVVTQNSAGVPGTAEKNDGFGAAVASGDLNGDGYADLVVGSPREDIGSDTDGGSVTVVWGGRSGLSGATTVADPAPTAHDRFGRALAVADFSGDGRPDLAVGSAGTDVWVLQGGFTRTSTAAATRYALKVPLRKDGVPPITLASGDLDGDGVADLVVNGTGTTSGWPTTVTYRGAASGLTRTATLVGGDSVATGDLNGDGCDDLVVGDATALNDGLGGGAVRIHRGGPAGVSAEPSQTVHQGTPGIPGADEYGDYLGGSVATGDVDGDGRADLAVGVSDEKIGKAAAAGTVLVLRGAPGGVMTSGVLSLNQGTLGVPGSNEAVDRFGWAVLLKDVDGDRHADLTVAAPGENSGNGALWQLRGASGGISTSKVGTFGPTSLGVSTSGAPYLGNVLR</sequence>
<dbReference type="Proteomes" id="UP000198280">
    <property type="component" value="Unassembled WGS sequence"/>
</dbReference>
<reference evidence="6 7" key="1">
    <citation type="submission" date="2017-06" db="EMBL/GenBank/DDBJ databases">
        <authorList>
            <person name="Kim H.J."/>
            <person name="Triplett B.A."/>
        </authorList>
    </citation>
    <scope>NUCLEOTIDE SEQUENCE [LARGE SCALE GENOMIC DNA]</scope>
    <source>
        <strain evidence="6 7">CGMCC 4.1858</strain>
    </source>
</reference>
<dbReference type="RefSeq" id="WP_089229313.1">
    <property type="nucleotide sequence ID" value="NZ_FZOF01000053.1"/>
</dbReference>
<dbReference type="InterPro" id="IPR013519">
    <property type="entry name" value="Int_alpha_beta-p"/>
</dbReference>
<dbReference type="GO" id="GO:0007155">
    <property type="term" value="P:cell adhesion"/>
    <property type="evidence" value="ECO:0007669"/>
    <property type="project" value="InterPro"/>
</dbReference>
<organism evidence="6 7">
    <name type="scientific">Actinacidiphila glaucinigra</name>
    <dbReference type="NCBI Taxonomy" id="235986"/>
    <lineage>
        <taxon>Bacteria</taxon>
        <taxon>Bacillati</taxon>
        <taxon>Actinomycetota</taxon>
        <taxon>Actinomycetes</taxon>
        <taxon>Kitasatosporales</taxon>
        <taxon>Streptomycetaceae</taxon>
        <taxon>Actinacidiphila</taxon>
    </lineage>
</organism>
<evidence type="ECO:0000256" key="3">
    <source>
        <dbReference type="ARBA" id="ARBA00022801"/>
    </source>
</evidence>
<dbReference type="Gene3D" id="2.130.10.130">
    <property type="entry name" value="Integrin alpha, N-terminal"/>
    <property type="match status" value="4"/>
</dbReference>
<dbReference type="EMBL" id="FZOF01000053">
    <property type="protein sequence ID" value="SNT59089.1"/>
    <property type="molecule type" value="Genomic_DNA"/>
</dbReference>
<dbReference type="OrthoDB" id="344301at2"/>
<dbReference type="PANTHER" id="PTHR23221">
    <property type="entry name" value="GLYCOSYLPHOSPHATIDYLINOSITOL PHOSPHOLIPASE D"/>
    <property type="match status" value="1"/>
</dbReference>
<keyword evidence="2" id="KW-0677">Repeat</keyword>
<keyword evidence="1 5" id="KW-0732">Signal</keyword>
<dbReference type="PRINTS" id="PR01185">
    <property type="entry name" value="INTEGRINA"/>
</dbReference>
<keyword evidence="7" id="KW-1185">Reference proteome</keyword>
<dbReference type="InterPro" id="IPR013517">
    <property type="entry name" value="FG-GAP"/>
</dbReference>
<evidence type="ECO:0000256" key="2">
    <source>
        <dbReference type="ARBA" id="ARBA00022737"/>
    </source>
</evidence>
<dbReference type="PROSITE" id="PS51470">
    <property type="entry name" value="FG_GAP"/>
    <property type="match status" value="3"/>
</dbReference>
<evidence type="ECO:0000256" key="1">
    <source>
        <dbReference type="ARBA" id="ARBA00022729"/>
    </source>
</evidence>
<evidence type="ECO:0000313" key="7">
    <source>
        <dbReference type="Proteomes" id="UP000198280"/>
    </source>
</evidence>
<proteinExistence type="predicted"/>
<keyword evidence="4" id="KW-0325">Glycoprotein</keyword>
<evidence type="ECO:0000313" key="6">
    <source>
        <dbReference type="EMBL" id="SNT59089.1"/>
    </source>
</evidence>
<dbReference type="InterPro" id="IPR028994">
    <property type="entry name" value="Integrin_alpha_N"/>
</dbReference>
<protein>
    <submittedName>
        <fullName evidence="6">FG-GAP repeat-containing protein</fullName>
    </submittedName>
</protein>
<accession>A0A239NYA3</accession>
<evidence type="ECO:0000256" key="4">
    <source>
        <dbReference type="ARBA" id="ARBA00023180"/>
    </source>
</evidence>
<dbReference type="SMART" id="SM00191">
    <property type="entry name" value="Int_alpha"/>
    <property type="match status" value="5"/>
</dbReference>